<dbReference type="AlphaFoldDB" id="A0A7X5UVF0"/>
<dbReference type="InterPro" id="IPR034660">
    <property type="entry name" value="DinB/YfiT-like"/>
</dbReference>
<dbReference type="Proteomes" id="UP000545493">
    <property type="component" value="Unassembled WGS sequence"/>
</dbReference>
<dbReference type="GO" id="GO:0046872">
    <property type="term" value="F:metal ion binding"/>
    <property type="evidence" value="ECO:0007669"/>
    <property type="project" value="InterPro"/>
</dbReference>
<sequence>MGEFSWLGDPIDARTAFAPERQALLTDLRGLAPEQWELPALPGWTVKDLAAHLLGDDYGRLGRTRDGYDAGAGPRQDEPFATFIHRLNQEWVDACVRFSPRCLLDSLEFTGEQVARLWSVVEPGEYGTPVSWAGADPAPMWLDRARDFTEYWVHRQQIREAVGQPVSNEVEALSLVLDTFARALPFTLRGVSRPEGTRFRLTIDGAAGSTWVVTETGEGWSLDASLPGPVAAEVELAADTAWRLCTRTIEPSTAISRGRLDGDRELAEAACEIVSIIR</sequence>
<name>A0A7X5UVF0_9PSEU</name>
<reference evidence="2 3" key="1">
    <citation type="submission" date="2020-03" db="EMBL/GenBank/DDBJ databases">
        <title>Sequencing the genomes of 1000 actinobacteria strains.</title>
        <authorList>
            <person name="Klenk H.-P."/>
        </authorList>
    </citation>
    <scope>NUCLEOTIDE SEQUENCE [LARGE SCALE GENOMIC DNA]</scope>
    <source>
        <strain evidence="2 3">DSM 45685</strain>
    </source>
</reference>
<dbReference type="EMBL" id="JAAOYM010000003">
    <property type="protein sequence ID" value="NIJ15001.1"/>
    <property type="molecule type" value="Genomic_DNA"/>
</dbReference>
<evidence type="ECO:0000313" key="2">
    <source>
        <dbReference type="EMBL" id="NIJ15001.1"/>
    </source>
</evidence>
<dbReference type="Pfam" id="PF11716">
    <property type="entry name" value="MDMPI_N"/>
    <property type="match status" value="1"/>
</dbReference>
<dbReference type="InterPro" id="IPR017517">
    <property type="entry name" value="Maleyloyr_isom"/>
</dbReference>
<keyword evidence="3" id="KW-1185">Reference proteome</keyword>
<accession>A0A7X5UVF0</accession>
<dbReference type="NCBIfam" id="TIGR03083">
    <property type="entry name" value="maleylpyruvate isomerase family mycothiol-dependent enzyme"/>
    <property type="match status" value="1"/>
</dbReference>
<dbReference type="InterPro" id="IPR024344">
    <property type="entry name" value="MDMPI_metal-binding"/>
</dbReference>
<evidence type="ECO:0000313" key="3">
    <source>
        <dbReference type="Proteomes" id="UP000545493"/>
    </source>
</evidence>
<gene>
    <name evidence="2" type="ORF">FHU38_005409</name>
</gene>
<dbReference type="SUPFAM" id="SSF109854">
    <property type="entry name" value="DinB/YfiT-like putative metalloenzymes"/>
    <property type="match status" value="1"/>
</dbReference>
<proteinExistence type="predicted"/>
<comment type="caution">
    <text evidence="2">The sequence shown here is derived from an EMBL/GenBank/DDBJ whole genome shotgun (WGS) entry which is preliminary data.</text>
</comment>
<dbReference type="Gene3D" id="1.20.120.450">
    <property type="entry name" value="dinb family like domain"/>
    <property type="match status" value="1"/>
</dbReference>
<dbReference type="RefSeq" id="WP_167177615.1">
    <property type="nucleotide sequence ID" value="NZ_JAAOYM010000003.1"/>
</dbReference>
<protein>
    <submittedName>
        <fullName evidence="2">Uncharacterized protein (TIGR03083 family)</fullName>
    </submittedName>
</protein>
<organism evidence="2 3">
    <name type="scientific">Saccharomonospora amisosensis</name>
    <dbReference type="NCBI Taxonomy" id="1128677"/>
    <lineage>
        <taxon>Bacteria</taxon>
        <taxon>Bacillati</taxon>
        <taxon>Actinomycetota</taxon>
        <taxon>Actinomycetes</taxon>
        <taxon>Pseudonocardiales</taxon>
        <taxon>Pseudonocardiaceae</taxon>
        <taxon>Saccharomonospora</taxon>
    </lineage>
</organism>
<evidence type="ECO:0000259" key="1">
    <source>
        <dbReference type="Pfam" id="PF11716"/>
    </source>
</evidence>
<feature type="domain" description="Mycothiol-dependent maleylpyruvate isomerase metal-binding" evidence="1">
    <location>
        <begin position="18"/>
        <end position="158"/>
    </location>
</feature>